<protein>
    <recommendedName>
        <fullName evidence="4">PLD phosphodiesterase domain-containing protein</fullName>
    </recommendedName>
</protein>
<dbReference type="Gene3D" id="3.30.870.10">
    <property type="entry name" value="Endonuclease Chain A"/>
    <property type="match status" value="1"/>
</dbReference>
<evidence type="ECO:0000313" key="3">
    <source>
        <dbReference type="Proteomes" id="UP000248806"/>
    </source>
</evidence>
<dbReference type="InterPro" id="IPR036390">
    <property type="entry name" value="WH_DNA-bd_sf"/>
</dbReference>
<dbReference type="SUPFAM" id="SSF46785">
    <property type="entry name" value="Winged helix' DNA-binding domain"/>
    <property type="match status" value="1"/>
</dbReference>
<proteinExistence type="predicted"/>
<accession>A0A326ULQ2</accession>
<comment type="caution">
    <text evidence="2">The sequence shown here is derived from an EMBL/GenBank/DDBJ whole genome shotgun (WGS) entry which is preliminary data.</text>
</comment>
<dbReference type="EMBL" id="QKUF01000002">
    <property type="protein sequence ID" value="PZW34263.1"/>
    <property type="molecule type" value="Genomic_DNA"/>
</dbReference>
<reference evidence="2 3" key="1">
    <citation type="submission" date="2018-06" db="EMBL/GenBank/DDBJ databases">
        <title>Genomic Encyclopedia of Archaeal and Bacterial Type Strains, Phase II (KMG-II): from individual species to whole genera.</title>
        <authorList>
            <person name="Goeker M."/>
        </authorList>
    </citation>
    <scope>NUCLEOTIDE SEQUENCE [LARGE SCALE GENOMIC DNA]</scope>
    <source>
        <strain evidence="2 3">ATCC BAA-1881</strain>
    </source>
</reference>
<feature type="region of interest" description="Disordered" evidence="1">
    <location>
        <begin position="269"/>
        <end position="288"/>
    </location>
</feature>
<dbReference type="CDD" id="cd09133">
    <property type="entry name" value="PLDc_unchar5"/>
    <property type="match status" value="1"/>
</dbReference>
<dbReference type="RefSeq" id="WP_111319665.1">
    <property type="nucleotide sequence ID" value="NZ_BIFX01000001.1"/>
</dbReference>
<gene>
    <name evidence="2" type="ORF">EI42_01100</name>
</gene>
<sequence length="576" mass="66054">MTPLQSNLQPLIAPALQDEAKEIEKRSPGITVLGAREFRYPVQQLQCRVAYEIHSKLNLLQRFVLRAYEELGPPPSPEELAAALGLDPIFIITTLNDLLTWQLLSKHTGGITLTEEGRKTLLLETRAQESHEAIRYMLQDALLDTLTFEPHPFVSPEEPLENLETFVQQNLQQFTEWNVSPELLEEVSLDLHRPEEGQVVTEIEPLSPPHLCWKRIGIFVLRDEHSNDPTEALSFLARSEGVSIPIVATWLLERKAQALKELCGLEEQPTVAEEASSPPEAEEMPRRNLPRFQKKVRTPGQELPPVQHWRGAEIRPAFLQALRQAREEIIIYSPWINEHVVDDEFLTLIERLVKKGVHFLIGYGIGREEQKESRPIPPGLQQRLRAITTLKGAPGVIVEWLGNSHAKEVIIDRKLHISGSHNWLSYRGDFAPRDEIVYRVAVPTEVERAHAHIRQRFLERAQYLWSRKDDTSRTIALSLLGYLGYEQMSLDLLERERCHQYIPLWITLVHHAVLKGHDTRIIEPLKRLLTGCYHAIAPDDPLKAEINEKLQQLGSNMKRKYWPLLTEHAPIELTDA</sequence>
<keyword evidence="3" id="KW-1185">Reference proteome</keyword>
<evidence type="ECO:0008006" key="4">
    <source>
        <dbReference type="Google" id="ProtNLM"/>
    </source>
</evidence>
<evidence type="ECO:0000256" key="1">
    <source>
        <dbReference type="SAM" id="MobiDB-lite"/>
    </source>
</evidence>
<organism evidence="2 3">
    <name type="scientific">Thermosporothrix hazakensis</name>
    <dbReference type="NCBI Taxonomy" id="644383"/>
    <lineage>
        <taxon>Bacteria</taxon>
        <taxon>Bacillati</taxon>
        <taxon>Chloroflexota</taxon>
        <taxon>Ktedonobacteria</taxon>
        <taxon>Ktedonobacterales</taxon>
        <taxon>Thermosporotrichaceae</taxon>
        <taxon>Thermosporothrix</taxon>
    </lineage>
</organism>
<dbReference type="SUPFAM" id="SSF56024">
    <property type="entry name" value="Phospholipase D/nuclease"/>
    <property type="match status" value="1"/>
</dbReference>
<dbReference type="OrthoDB" id="436599at2"/>
<evidence type="ECO:0000313" key="2">
    <source>
        <dbReference type="EMBL" id="PZW34263.1"/>
    </source>
</evidence>
<dbReference type="AlphaFoldDB" id="A0A326ULQ2"/>
<name>A0A326ULQ2_THEHA</name>
<dbReference type="Proteomes" id="UP000248806">
    <property type="component" value="Unassembled WGS sequence"/>
</dbReference>